<feature type="transmembrane region" description="Helical" evidence="7">
    <location>
        <begin position="80"/>
        <end position="97"/>
    </location>
</feature>
<evidence type="ECO:0000256" key="1">
    <source>
        <dbReference type="ARBA" id="ARBA00022723"/>
    </source>
</evidence>
<dbReference type="PROSITE" id="PS51882">
    <property type="entry name" value="G_ALPHA"/>
    <property type="match status" value="1"/>
</dbReference>
<feature type="binding site" evidence="6">
    <location>
        <position position="64"/>
    </location>
    <ligand>
        <name>Mg(2+)</name>
        <dbReference type="ChEBI" id="CHEBI:18420"/>
    </ligand>
</feature>
<evidence type="ECO:0000313" key="9">
    <source>
        <dbReference type="Proteomes" id="UP000023152"/>
    </source>
</evidence>
<feature type="binding site" evidence="5">
    <location>
        <begin position="58"/>
        <end position="64"/>
    </location>
    <ligand>
        <name>GTP</name>
        <dbReference type="ChEBI" id="CHEBI:37565"/>
    </ligand>
</feature>
<evidence type="ECO:0000313" key="8">
    <source>
        <dbReference type="EMBL" id="ETO24589.1"/>
    </source>
</evidence>
<organism evidence="8 9">
    <name type="scientific">Reticulomyxa filosa</name>
    <dbReference type="NCBI Taxonomy" id="46433"/>
    <lineage>
        <taxon>Eukaryota</taxon>
        <taxon>Sar</taxon>
        <taxon>Rhizaria</taxon>
        <taxon>Retaria</taxon>
        <taxon>Foraminifera</taxon>
        <taxon>Monothalamids</taxon>
        <taxon>Reticulomyxidae</taxon>
        <taxon>Reticulomyxa</taxon>
    </lineage>
</organism>
<feature type="non-terminal residue" evidence="8">
    <location>
        <position position="171"/>
    </location>
</feature>
<protein>
    <submittedName>
        <fullName evidence="8">Uncharacterized protein</fullName>
    </submittedName>
</protein>
<keyword evidence="7" id="KW-0472">Membrane</keyword>
<dbReference type="OrthoDB" id="5817230at2759"/>
<evidence type="ECO:0000256" key="6">
    <source>
        <dbReference type="PIRSR" id="PIRSR601019-2"/>
    </source>
</evidence>
<dbReference type="GO" id="GO:0046872">
    <property type="term" value="F:metal ion binding"/>
    <property type="evidence" value="ECO:0007669"/>
    <property type="project" value="UniProtKB-KW"/>
</dbReference>
<dbReference type="GO" id="GO:0001664">
    <property type="term" value="F:G protein-coupled receptor binding"/>
    <property type="evidence" value="ECO:0007669"/>
    <property type="project" value="TreeGrafter"/>
</dbReference>
<keyword evidence="7" id="KW-1133">Transmembrane helix</keyword>
<dbReference type="InterPro" id="IPR011025">
    <property type="entry name" value="GproteinA_insert"/>
</dbReference>
<dbReference type="GO" id="GO:0005525">
    <property type="term" value="F:GTP binding"/>
    <property type="evidence" value="ECO:0007669"/>
    <property type="project" value="UniProtKB-KW"/>
</dbReference>
<name>X6NFR0_RETFI</name>
<keyword evidence="7" id="KW-0812">Transmembrane</keyword>
<dbReference type="PANTHER" id="PTHR10218:SF302">
    <property type="entry name" value="GUANINE NUCLEOTIDE-BINDING PROTEIN ALPHA-5 SUBUNIT"/>
    <property type="match status" value="1"/>
</dbReference>
<keyword evidence="4" id="KW-0807">Transducer</keyword>
<accession>X6NFR0</accession>
<gene>
    <name evidence="8" type="ORF">RFI_12570</name>
</gene>
<dbReference type="Pfam" id="PF00503">
    <property type="entry name" value="G-alpha"/>
    <property type="match status" value="1"/>
</dbReference>
<dbReference type="Proteomes" id="UP000023152">
    <property type="component" value="Unassembled WGS sequence"/>
</dbReference>
<dbReference type="InterPro" id="IPR001019">
    <property type="entry name" value="Gprotein_alpha_su"/>
</dbReference>
<dbReference type="GO" id="GO:0005737">
    <property type="term" value="C:cytoplasm"/>
    <property type="evidence" value="ECO:0007669"/>
    <property type="project" value="TreeGrafter"/>
</dbReference>
<proteinExistence type="predicted"/>
<dbReference type="GO" id="GO:0031683">
    <property type="term" value="F:G-protein beta/gamma-subunit complex binding"/>
    <property type="evidence" value="ECO:0007669"/>
    <property type="project" value="InterPro"/>
</dbReference>
<dbReference type="InterPro" id="IPR027417">
    <property type="entry name" value="P-loop_NTPase"/>
</dbReference>
<evidence type="ECO:0000256" key="7">
    <source>
        <dbReference type="SAM" id="Phobius"/>
    </source>
</evidence>
<dbReference type="EMBL" id="ASPP01009124">
    <property type="protein sequence ID" value="ETO24589.1"/>
    <property type="molecule type" value="Genomic_DNA"/>
</dbReference>
<keyword evidence="6" id="KW-0460">Magnesium</keyword>
<keyword evidence="3 5" id="KW-0342">GTP-binding</keyword>
<dbReference type="GO" id="GO:0003924">
    <property type="term" value="F:GTPase activity"/>
    <property type="evidence" value="ECO:0007669"/>
    <property type="project" value="InterPro"/>
</dbReference>
<feature type="transmembrane region" description="Helical" evidence="7">
    <location>
        <begin position="143"/>
        <end position="166"/>
    </location>
</feature>
<keyword evidence="1 6" id="KW-0479">Metal-binding</keyword>
<feature type="binding site" evidence="5">
    <location>
        <begin position="86"/>
        <end position="90"/>
    </location>
    <ligand>
        <name>GTP</name>
        <dbReference type="ChEBI" id="CHEBI:37565"/>
    </ligand>
</feature>
<evidence type="ECO:0000256" key="3">
    <source>
        <dbReference type="ARBA" id="ARBA00023134"/>
    </source>
</evidence>
<dbReference type="AlphaFoldDB" id="X6NFR0"/>
<keyword evidence="2 5" id="KW-0547">Nucleotide-binding</keyword>
<evidence type="ECO:0000256" key="4">
    <source>
        <dbReference type="ARBA" id="ARBA00023224"/>
    </source>
</evidence>
<feature type="transmembrane region" description="Helical" evidence="7">
    <location>
        <begin position="103"/>
        <end position="123"/>
    </location>
</feature>
<dbReference type="Gene3D" id="1.10.400.10">
    <property type="entry name" value="GI Alpha 1, domain 2-like"/>
    <property type="match status" value="1"/>
</dbReference>
<dbReference type="Gene3D" id="3.40.50.300">
    <property type="entry name" value="P-loop containing nucleotide triphosphate hydrolases"/>
    <property type="match status" value="1"/>
</dbReference>
<comment type="caution">
    <text evidence="8">The sequence shown here is derived from an EMBL/GenBank/DDBJ whole genome shotgun (WGS) entry which is preliminary data.</text>
</comment>
<reference evidence="8 9" key="1">
    <citation type="journal article" date="2013" name="Curr. Biol.">
        <title>The Genome of the Foraminiferan Reticulomyxa filosa.</title>
        <authorList>
            <person name="Glockner G."/>
            <person name="Hulsmann N."/>
            <person name="Schleicher M."/>
            <person name="Noegel A.A."/>
            <person name="Eichinger L."/>
            <person name="Gallinger C."/>
            <person name="Pawlowski J."/>
            <person name="Sierra R."/>
            <person name="Euteneuer U."/>
            <person name="Pillet L."/>
            <person name="Moustafa A."/>
            <person name="Platzer M."/>
            <person name="Groth M."/>
            <person name="Szafranski K."/>
            <person name="Schliwa M."/>
        </authorList>
    </citation>
    <scope>NUCLEOTIDE SEQUENCE [LARGE SCALE GENOMIC DNA]</scope>
</reference>
<sequence length="171" mass="20753">MQGLAHAIERLWANDIWKKTYQLRGVVKYAIIENIDYFFDRVRLLFQQSYYPTTEDMLKVRIRTTGITNAFYEADKNRNFFLHIFDVGLQTLLLFPILFLCLYMYLCLYNYITMSVSWIFFFFLKKKKKGGQRSERKKWINQFANITGIIFMVRTFVYILSLFLYVCVRVW</sequence>
<evidence type="ECO:0000256" key="5">
    <source>
        <dbReference type="PIRSR" id="PIRSR601019-1"/>
    </source>
</evidence>
<keyword evidence="9" id="KW-1185">Reference proteome</keyword>
<dbReference type="GO" id="GO:0005834">
    <property type="term" value="C:heterotrimeric G-protein complex"/>
    <property type="evidence" value="ECO:0007669"/>
    <property type="project" value="TreeGrafter"/>
</dbReference>
<dbReference type="PANTHER" id="PTHR10218">
    <property type="entry name" value="GTP-BINDING PROTEIN ALPHA SUBUNIT"/>
    <property type="match status" value="1"/>
</dbReference>
<dbReference type="GO" id="GO:0007188">
    <property type="term" value="P:adenylate cyclase-modulating G protein-coupled receptor signaling pathway"/>
    <property type="evidence" value="ECO:0007669"/>
    <property type="project" value="TreeGrafter"/>
</dbReference>
<dbReference type="SUPFAM" id="SSF47895">
    <property type="entry name" value="Transducin (alpha subunit), insertion domain"/>
    <property type="match status" value="1"/>
</dbReference>
<evidence type="ECO:0000256" key="2">
    <source>
        <dbReference type="ARBA" id="ARBA00022741"/>
    </source>
</evidence>